<dbReference type="RefSeq" id="WP_008824499.1">
    <property type="nucleotide sequence ID" value="NZ_AFNU02000007.1"/>
</dbReference>
<protein>
    <submittedName>
        <fullName evidence="1">Cell surface protein Leucine-rich repeat protein</fullName>
    </submittedName>
</protein>
<dbReference type="AlphaFoldDB" id="F7PWG0"/>
<dbReference type="InterPro" id="IPR032675">
    <property type="entry name" value="LRR_dom_sf"/>
</dbReference>
<dbReference type="PANTHER" id="PTHR45661">
    <property type="entry name" value="SURFACE ANTIGEN"/>
    <property type="match status" value="1"/>
</dbReference>
<evidence type="ECO:0000313" key="2">
    <source>
        <dbReference type="Proteomes" id="UP000005707"/>
    </source>
</evidence>
<dbReference type="PROSITE" id="PS51257">
    <property type="entry name" value="PROKAR_LIPOPROTEIN"/>
    <property type="match status" value="1"/>
</dbReference>
<gene>
    <name evidence="1" type="ORF">HLPCO_002120</name>
</gene>
<organism evidence="1 2">
    <name type="scientific">Haloplasma contractile SSD-17B</name>
    <dbReference type="NCBI Taxonomy" id="1033810"/>
    <lineage>
        <taxon>Bacteria</taxon>
        <taxon>Bacillati</taxon>
        <taxon>Mycoplasmatota</taxon>
        <taxon>Mollicutes</taxon>
        <taxon>Haloplasmatales</taxon>
        <taxon>Haloplasmataceae</taxon>
        <taxon>Haloplasma</taxon>
    </lineage>
</organism>
<dbReference type="InterPro" id="IPR053139">
    <property type="entry name" value="Surface_bspA-like"/>
</dbReference>
<dbReference type="Proteomes" id="UP000005707">
    <property type="component" value="Unassembled WGS sequence"/>
</dbReference>
<reference evidence="1 2" key="1">
    <citation type="journal article" date="2011" name="J. Bacteriol.">
        <title>Genome sequence of Haloplasma contractile, an unusual contractile bacterium from a deep-sea anoxic brine lake.</title>
        <authorList>
            <person name="Antunes A."/>
            <person name="Alam I."/>
            <person name="El Dorry H."/>
            <person name="Siam R."/>
            <person name="Robertson A."/>
            <person name="Bajic V.B."/>
            <person name="Stingl U."/>
        </authorList>
    </citation>
    <scope>NUCLEOTIDE SEQUENCE [LARGE SCALE GENOMIC DNA]</scope>
    <source>
        <strain evidence="1 2">SSD-17B</strain>
    </source>
</reference>
<name>F7PWG0_9MOLU</name>
<dbReference type="SUPFAM" id="SSF52058">
    <property type="entry name" value="L domain-like"/>
    <property type="match status" value="1"/>
</dbReference>
<dbReference type="PANTHER" id="PTHR45661:SF3">
    <property type="entry name" value="IG-LIKE DOMAIN-CONTAINING PROTEIN"/>
    <property type="match status" value="1"/>
</dbReference>
<dbReference type="OrthoDB" id="9805284at2"/>
<dbReference type="InParanoid" id="F7PWG0"/>
<dbReference type="InterPro" id="IPR026906">
    <property type="entry name" value="LRR_5"/>
</dbReference>
<dbReference type="EMBL" id="AFNU02000007">
    <property type="protein sequence ID" value="ERJ11880.1"/>
    <property type="molecule type" value="Genomic_DNA"/>
</dbReference>
<keyword evidence="2" id="KW-1185">Reference proteome</keyword>
<evidence type="ECO:0000313" key="1">
    <source>
        <dbReference type="EMBL" id="ERJ11880.1"/>
    </source>
</evidence>
<sequence length="586" mass="65988">MKKRVYNIFGLFTVLMVMTLMGCSSSKEEPKVKTGQSPYSVSYESVTIHNYNGNEKEVIIPSTINGAKVKRIGASAFSGNEQIEYIKIPHGVEYIETSAFENMPRLQTVELPDTITYIGDRAFSFNPNLTKVSVKHISTTVIDDVTFRQEMPSNLEYLGYGVFLGSDQLTRLEIPRKLKDIGKLTNFPQAPYMRENLIDIDVHPANPYYSSRDGVLFSNDGKTLIRYPQGKTYTSYTIPSTVETIAPQAFAGNSHLNEITIPDGVKVIGDRAFSSVPLSTVALPKSVMDISINAFSNSVHYEISSENPNYQSEDGIMFNKAMTSLIKYPQKKILTTYTVPDTVTEIEDNAFKSCNLEEIIIPDGVEQIGKGAFSNCTSLKYVTIPGTIKRIEDETFSNNFALEMVLISEGVEEIGEHAFNGAGTGKLSIIEIPSSVRTIESEAFKNVASQIKVHEDNLYYETVDCVLYNEDQTILIHYSDHKQSTSYTVPNSVIKIFAIFNNPYLTELTISESVEFIQGFDITPDTIYIESTTPPKVKEGLNKYSEELLIYVPEGTYETYVDKYSYWVEYREFFREPDGDHYDFED</sequence>
<dbReference type="Gene3D" id="3.80.10.10">
    <property type="entry name" value="Ribonuclease Inhibitor"/>
    <property type="match status" value="4"/>
</dbReference>
<dbReference type="eggNOG" id="COG5492">
    <property type="taxonomic scope" value="Bacteria"/>
</dbReference>
<accession>F7PWG0</accession>
<comment type="caution">
    <text evidence="1">The sequence shown here is derived from an EMBL/GenBank/DDBJ whole genome shotgun (WGS) entry which is preliminary data.</text>
</comment>
<dbReference type="STRING" id="1033810.HLPCO_002120"/>
<proteinExistence type="predicted"/>
<reference evidence="1 2" key="2">
    <citation type="journal article" date="2013" name="PLoS ONE">
        <title>INDIGO - INtegrated Data Warehouse of MIcrobial GenOmes with Examples from the Red Sea Extremophiles.</title>
        <authorList>
            <person name="Alam I."/>
            <person name="Antunes A."/>
            <person name="Kamau A.A."/>
            <person name="Ba Alawi W."/>
            <person name="Kalkatawi M."/>
            <person name="Stingl U."/>
            <person name="Bajic V.B."/>
        </authorList>
    </citation>
    <scope>NUCLEOTIDE SEQUENCE [LARGE SCALE GENOMIC DNA]</scope>
    <source>
        <strain evidence="1 2">SSD-17B</strain>
    </source>
</reference>
<dbReference type="Pfam" id="PF13306">
    <property type="entry name" value="LRR_5"/>
    <property type="match status" value="3"/>
</dbReference>